<dbReference type="Proteomes" id="UP001589758">
    <property type="component" value="Unassembled WGS sequence"/>
</dbReference>
<accession>A0ABV6CC29</accession>
<comment type="caution">
    <text evidence="2">The sequence shown here is derived from an EMBL/GenBank/DDBJ whole genome shotgun (WGS) entry which is preliminary data.</text>
</comment>
<evidence type="ECO:0000313" key="2">
    <source>
        <dbReference type="EMBL" id="MFC0178843.1"/>
    </source>
</evidence>
<sequence>MKHAKGILIHSVLLHDPNSGVPVGLVYQNRWQRGAIKAESEQDAETEYTRKHTVNTH</sequence>
<dbReference type="EMBL" id="JBHLXE010000016">
    <property type="protein sequence ID" value="MFC0178843.1"/>
    <property type="molecule type" value="Genomic_DNA"/>
</dbReference>
<evidence type="ECO:0000313" key="3">
    <source>
        <dbReference type="Proteomes" id="UP001589758"/>
    </source>
</evidence>
<protein>
    <submittedName>
        <fullName evidence="2">Uncharacterized protein</fullName>
    </submittedName>
</protein>
<evidence type="ECO:0000256" key="1">
    <source>
        <dbReference type="SAM" id="MobiDB-lite"/>
    </source>
</evidence>
<proteinExistence type="predicted"/>
<gene>
    <name evidence="2" type="ORF">ACFFIT_01825</name>
</gene>
<dbReference type="RefSeq" id="WP_385875844.1">
    <property type="nucleotide sequence ID" value="NZ_JBHLXE010000016.1"/>
</dbReference>
<organism evidence="2 3">
    <name type="scientific">Thorsellia kenyensis</name>
    <dbReference type="NCBI Taxonomy" id="1549888"/>
    <lineage>
        <taxon>Bacteria</taxon>
        <taxon>Pseudomonadati</taxon>
        <taxon>Pseudomonadota</taxon>
        <taxon>Gammaproteobacteria</taxon>
        <taxon>Enterobacterales</taxon>
        <taxon>Thorselliaceae</taxon>
        <taxon>Thorsellia</taxon>
    </lineage>
</organism>
<name>A0ABV6CC29_9GAMM</name>
<keyword evidence="3" id="KW-1185">Reference proteome</keyword>
<dbReference type="Gene3D" id="3.90.350.10">
    <property type="entry name" value="Transposase Inhibitor Protein From Tn5, Chain A, domain 1"/>
    <property type="match status" value="1"/>
</dbReference>
<feature type="region of interest" description="Disordered" evidence="1">
    <location>
        <begin position="37"/>
        <end position="57"/>
    </location>
</feature>
<reference evidence="2 3" key="1">
    <citation type="submission" date="2024-09" db="EMBL/GenBank/DDBJ databases">
        <authorList>
            <person name="Sun Q."/>
            <person name="Mori K."/>
        </authorList>
    </citation>
    <scope>NUCLEOTIDE SEQUENCE [LARGE SCALE GENOMIC DNA]</scope>
    <source>
        <strain evidence="2 3">CCM 8545</strain>
    </source>
</reference>